<gene>
    <name evidence="2" type="ORF">PIB30_066239</name>
</gene>
<accession>A0ABU6VQJ6</accession>
<dbReference type="Proteomes" id="UP001341840">
    <property type="component" value="Unassembled WGS sequence"/>
</dbReference>
<evidence type="ECO:0000313" key="2">
    <source>
        <dbReference type="EMBL" id="MED6174153.1"/>
    </source>
</evidence>
<organism evidence="2 3">
    <name type="scientific">Stylosanthes scabra</name>
    <dbReference type="NCBI Taxonomy" id="79078"/>
    <lineage>
        <taxon>Eukaryota</taxon>
        <taxon>Viridiplantae</taxon>
        <taxon>Streptophyta</taxon>
        <taxon>Embryophyta</taxon>
        <taxon>Tracheophyta</taxon>
        <taxon>Spermatophyta</taxon>
        <taxon>Magnoliopsida</taxon>
        <taxon>eudicotyledons</taxon>
        <taxon>Gunneridae</taxon>
        <taxon>Pentapetalae</taxon>
        <taxon>rosids</taxon>
        <taxon>fabids</taxon>
        <taxon>Fabales</taxon>
        <taxon>Fabaceae</taxon>
        <taxon>Papilionoideae</taxon>
        <taxon>50 kb inversion clade</taxon>
        <taxon>dalbergioids sensu lato</taxon>
        <taxon>Dalbergieae</taxon>
        <taxon>Pterocarpus clade</taxon>
        <taxon>Stylosanthes</taxon>
    </lineage>
</organism>
<evidence type="ECO:0000313" key="3">
    <source>
        <dbReference type="Proteomes" id="UP001341840"/>
    </source>
</evidence>
<feature type="region of interest" description="Disordered" evidence="1">
    <location>
        <begin position="1"/>
        <end position="20"/>
    </location>
</feature>
<dbReference type="EMBL" id="JASCZI010151707">
    <property type="protein sequence ID" value="MED6174153.1"/>
    <property type="molecule type" value="Genomic_DNA"/>
</dbReference>
<reference evidence="2 3" key="1">
    <citation type="journal article" date="2023" name="Plants (Basel)">
        <title>Bridging the Gap: Combining Genomics and Transcriptomics Approaches to Understand Stylosanthes scabra, an Orphan Legume from the Brazilian Caatinga.</title>
        <authorList>
            <person name="Ferreira-Neto J.R.C."/>
            <person name="da Silva M.D."/>
            <person name="Binneck E."/>
            <person name="de Melo N.F."/>
            <person name="da Silva R.H."/>
            <person name="de Melo A.L.T.M."/>
            <person name="Pandolfi V."/>
            <person name="Bustamante F.O."/>
            <person name="Brasileiro-Vidal A.C."/>
            <person name="Benko-Iseppon A.M."/>
        </authorList>
    </citation>
    <scope>NUCLEOTIDE SEQUENCE [LARGE SCALE GENOMIC DNA]</scope>
    <source>
        <tissue evidence="2">Leaves</tissue>
    </source>
</reference>
<feature type="region of interest" description="Disordered" evidence="1">
    <location>
        <begin position="85"/>
        <end position="109"/>
    </location>
</feature>
<feature type="compositionally biased region" description="Polar residues" evidence="1">
    <location>
        <begin position="96"/>
        <end position="109"/>
    </location>
</feature>
<protein>
    <submittedName>
        <fullName evidence="2">Uncharacterized protein</fullName>
    </submittedName>
</protein>
<proteinExistence type="predicted"/>
<name>A0ABU6VQJ6_9FABA</name>
<sequence>MIETVADANQHFSSRARSKGVYDLAPSKSTVLAKSLVDIAAMLKEIKEGQQATLTFLKRQKNNSRQESINVTAIPPYSKQYYTQGWKEEQPKQWGPPQQNQPRQPYSYN</sequence>
<evidence type="ECO:0000256" key="1">
    <source>
        <dbReference type="SAM" id="MobiDB-lite"/>
    </source>
</evidence>
<comment type="caution">
    <text evidence="2">The sequence shown here is derived from an EMBL/GenBank/DDBJ whole genome shotgun (WGS) entry which is preliminary data.</text>
</comment>
<keyword evidence="3" id="KW-1185">Reference proteome</keyword>